<dbReference type="OMA" id="GSHTCGY"/>
<dbReference type="AlphaFoldDB" id="A0A553P0F0"/>
<dbReference type="PANTHER" id="PTHR13156">
    <property type="entry name" value="NADH-UBIQUINONE OXIDOREDUCTASE 13 KD-A SUBUNIT"/>
    <property type="match status" value="1"/>
</dbReference>
<dbReference type="Gene3D" id="2.60.260.40">
    <property type="entry name" value="q5lls5 like domains"/>
    <property type="match status" value="1"/>
</dbReference>
<name>A0A553P0F0_TIGCA</name>
<dbReference type="GO" id="GO:0005739">
    <property type="term" value="C:mitochondrion"/>
    <property type="evidence" value="ECO:0007669"/>
    <property type="project" value="GOC"/>
</dbReference>
<dbReference type="Proteomes" id="UP000318571">
    <property type="component" value="Chromosome 9"/>
</dbReference>
<organism evidence="2 3">
    <name type="scientific">Tigriopus californicus</name>
    <name type="common">Marine copepod</name>
    <dbReference type="NCBI Taxonomy" id="6832"/>
    <lineage>
        <taxon>Eukaryota</taxon>
        <taxon>Metazoa</taxon>
        <taxon>Ecdysozoa</taxon>
        <taxon>Arthropoda</taxon>
        <taxon>Crustacea</taxon>
        <taxon>Multicrustacea</taxon>
        <taxon>Hexanauplia</taxon>
        <taxon>Copepoda</taxon>
        <taxon>Harpacticoida</taxon>
        <taxon>Harpacticidae</taxon>
        <taxon>Tigriopus</taxon>
    </lineage>
</organism>
<dbReference type="EMBL" id="VCGU01000009">
    <property type="protein sequence ID" value="TRY71169.1"/>
    <property type="molecule type" value="Genomic_DNA"/>
</dbReference>
<proteinExistence type="predicted"/>
<dbReference type="PANTHER" id="PTHR13156:SF0">
    <property type="entry name" value="NADH DEHYDROGENASE [UBIQUINONE] IRON-SULFUR PROTEIN 6, MITOCHONDRIAL"/>
    <property type="match status" value="1"/>
</dbReference>
<protein>
    <recommendedName>
        <fullName evidence="1">Zinc finger CHCC-type domain-containing protein</fullName>
    </recommendedName>
</protein>
<evidence type="ECO:0000259" key="1">
    <source>
        <dbReference type="Pfam" id="PF10276"/>
    </source>
</evidence>
<gene>
    <name evidence="2" type="ORF">TCAL_02370</name>
</gene>
<keyword evidence="3" id="KW-1185">Reference proteome</keyword>
<dbReference type="Pfam" id="PF10276">
    <property type="entry name" value="zf-CHCC"/>
    <property type="match status" value="1"/>
</dbReference>
<evidence type="ECO:0000313" key="2">
    <source>
        <dbReference type="EMBL" id="TRY71169.1"/>
    </source>
</evidence>
<accession>A0A553P0F0</accession>
<dbReference type="OrthoDB" id="307899at2759"/>
<feature type="domain" description="Zinc finger CHCC-type" evidence="1">
    <location>
        <begin position="81"/>
        <end position="116"/>
    </location>
</feature>
<dbReference type="STRING" id="6832.A0A553P0F0"/>
<evidence type="ECO:0000313" key="3">
    <source>
        <dbReference type="Proteomes" id="UP000318571"/>
    </source>
</evidence>
<sequence>MSLTLLGRTLGRARTLAHPSIRPLSVSASVEAVARDSVHTGQRFDPDDFRNVRFANRPKEVNPQWAIDLVQEEPIRMTDQAIVSCDGGGGALGHPRVYINVEDGQPHACIYCGIRFQMKPH</sequence>
<comment type="caution">
    <text evidence="2">The sequence shown here is derived from an EMBL/GenBank/DDBJ whole genome shotgun (WGS) entry which is preliminary data.</text>
</comment>
<dbReference type="GO" id="GO:0006120">
    <property type="term" value="P:mitochondrial electron transport, NADH to ubiquinone"/>
    <property type="evidence" value="ECO:0007669"/>
    <property type="project" value="TreeGrafter"/>
</dbReference>
<dbReference type="InterPro" id="IPR019401">
    <property type="entry name" value="Znf_CHCC"/>
</dbReference>
<reference evidence="2 3" key="1">
    <citation type="journal article" date="2018" name="Nat. Ecol. Evol.">
        <title>Genomic signatures of mitonuclear coevolution across populations of Tigriopus californicus.</title>
        <authorList>
            <person name="Barreto F.S."/>
            <person name="Watson E.T."/>
            <person name="Lima T.G."/>
            <person name="Willett C.S."/>
            <person name="Edmands S."/>
            <person name="Li W."/>
            <person name="Burton R.S."/>
        </authorList>
    </citation>
    <scope>NUCLEOTIDE SEQUENCE [LARGE SCALE GENOMIC DNA]</scope>
    <source>
        <strain evidence="2 3">San Diego</strain>
    </source>
</reference>